<keyword evidence="4" id="KW-1185">Reference proteome</keyword>
<feature type="transmembrane region" description="Helical" evidence="1">
    <location>
        <begin position="198"/>
        <end position="218"/>
    </location>
</feature>
<proteinExistence type="predicted"/>
<evidence type="ECO:0000313" key="4">
    <source>
        <dbReference type="Proteomes" id="UP000000723"/>
    </source>
</evidence>
<evidence type="ECO:0000259" key="2">
    <source>
        <dbReference type="Pfam" id="PF02517"/>
    </source>
</evidence>
<dbReference type="GO" id="GO:0006508">
    <property type="term" value="P:proteolysis"/>
    <property type="evidence" value="ECO:0007669"/>
    <property type="project" value="UniProtKB-KW"/>
</dbReference>
<evidence type="ECO:0000313" key="3">
    <source>
        <dbReference type="EMBL" id="BAG84009.1"/>
    </source>
</evidence>
<dbReference type="PANTHER" id="PTHR43592">
    <property type="entry name" value="CAAX AMINO TERMINAL PROTEASE"/>
    <property type="match status" value="1"/>
</dbReference>
<dbReference type="Pfam" id="PF02517">
    <property type="entry name" value="Rce1-like"/>
    <property type="match status" value="1"/>
</dbReference>
<name>B6YS37_AZOPC</name>
<accession>B6YS37</accession>
<feature type="transmembrane region" description="Helical" evidence="1">
    <location>
        <begin position="20"/>
        <end position="44"/>
    </location>
</feature>
<gene>
    <name evidence="3" type="ordered locus">CFPG_746</name>
</gene>
<dbReference type="GO" id="GO:0004175">
    <property type="term" value="F:endopeptidase activity"/>
    <property type="evidence" value="ECO:0007669"/>
    <property type="project" value="UniProtKB-ARBA"/>
</dbReference>
<keyword evidence="1" id="KW-1133">Transmembrane helix</keyword>
<organism evidence="3 4">
    <name type="scientific">Azobacteroides pseudotrichonymphae genomovar. CFP2</name>
    <dbReference type="NCBI Taxonomy" id="511995"/>
    <lineage>
        <taxon>Bacteria</taxon>
        <taxon>Pseudomonadati</taxon>
        <taxon>Bacteroidota</taxon>
        <taxon>Bacteroidia</taxon>
        <taxon>Bacteroidales</taxon>
        <taxon>Candidatus Azobacteroides</taxon>
    </lineage>
</organism>
<dbReference type="HOGENOM" id="CLU_067776_1_0_10"/>
<feature type="transmembrane region" description="Helical" evidence="1">
    <location>
        <begin position="278"/>
        <end position="295"/>
    </location>
</feature>
<protein>
    <submittedName>
        <fullName evidence="3">Protease</fullName>
    </submittedName>
</protein>
<dbReference type="InterPro" id="IPR003675">
    <property type="entry name" value="Rce1/LyrA-like_dom"/>
</dbReference>
<keyword evidence="3" id="KW-0378">Hydrolase</keyword>
<dbReference type="AlphaFoldDB" id="B6YS37"/>
<dbReference type="OrthoDB" id="1523022at2"/>
<keyword evidence="1" id="KW-0472">Membrane</keyword>
<dbReference type="MEROPS" id="G05.A04"/>
<dbReference type="STRING" id="511995.CFPG_746"/>
<feature type="transmembrane region" description="Helical" evidence="1">
    <location>
        <begin position="64"/>
        <end position="84"/>
    </location>
</feature>
<reference evidence="4" key="1">
    <citation type="journal article" date="2008" name="Science">
        <title>Genome of an endosymbiont coupling N2 fixation to cellulolysis within RT protist cells in termite gut.</title>
        <authorList>
            <person name="Hongoh Y."/>
            <person name="Sharma V.K."/>
            <person name="Prakash T."/>
            <person name="Noda S."/>
            <person name="Toh H."/>
            <person name="Taylor T.D."/>
            <person name="Kudo T."/>
            <person name="Sakaki Y."/>
            <person name="Toyoda A."/>
            <person name="Hattori M."/>
            <person name="Ohkuma M."/>
        </authorList>
    </citation>
    <scope>NUCLEOTIDE SEQUENCE [LARGE SCALE GENOMIC DNA]</scope>
</reference>
<sequence>MKLIVKLKGRFEQSSVVTQFLILVFTTIAGLTMTSIMSSIILIMKFGTESLMIVRESPEWMKNMQFFQTIGVFIFPAIICAWLFSDNYKSYLHIDTAFQGSIIGLVMLSILVIIPFLNGIYVFNQQMVFPKCLNGLEAWMKNYEKLSQNVIERMLYVYRWQDLVSNILIVCIFTAIGEEFIFRGILQNLLNRFIKNQYLVIWIVAILFSIVHLQFYGFLSRMLLGAYLGYLLYYTGNIWISILAHFMNNFLGVINSYIFQDNPKMVERINNIGSGTTWWLSIVSLTLFFILFYIIKDCVSSNHPNCFD</sequence>
<dbReference type="KEGG" id="aps:CFPG_746"/>
<evidence type="ECO:0000256" key="1">
    <source>
        <dbReference type="SAM" id="Phobius"/>
    </source>
</evidence>
<dbReference type="RefSeq" id="WP_012573765.1">
    <property type="nucleotide sequence ID" value="NC_011565.1"/>
</dbReference>
<feature type="transmembrane region" description="Helical" evidence="1">
    <location>
        <begin position="163"/>
        <end position="186"/>
    </location>
</feature>
<keyword evidence="1" id="KW-0812">Transmembrane</keyword>
<feature type="transmembrane region" description="Helical" evidence="1">
    <location>
        <begin position="238"/>
        <end position="258"/>
    </location>
</feature>
<feature type="transmembrane region" description="Helical" evidence="1">
    <location>
        <begin position="96"/>
        <end position="117"/>
    </location>
</feature>
<dbReference type="GO" id="GO:0080120">
    <property type="term" value="P:CAAX-box protein maturation"/>
    <property type="evidence" value="ECO:0007669"/>
    <property type="project" value="UniProtKB-ARBA"/>
</dbReference>
<dbReference type="PANTHER" id="PTHR43592:SF15">
    <property type="entry name" value="CAAX AMINO TERMINAL PROTEASE FAMILY PROTEIN"/>
    <property type="match status" value="1"/>
</dbReference>
<dbReference type="eggNOG" id="COG1266">
    <property type="taxonomic scope" value="Bacteria"/>
</dbReference>
<keyword evidence="3" id="KW-0645">Protease</keyword>
<dbReference type="Proteomes" id="UP000000723">
    <property type="component" value="Chromosome"/>
</dbReference>
<dbReference type="EMBL" id="AP010656">
    <property type="protein sequence ID" value="BAG84009.1"/>
    <property type="molecule type" value="Genomic_DNA"/>
</dbReference>
<feature type="domain" description="CAAX prenyl protease 2/Lysostaphin resistance protein A-like" evidence="2">
    <location>
        <begin position="162"/>
        <end position="251"/>
    </location>
</feature>